<dbReference type="InterPro" id="IPR045851">
    <property type="entry name" value="AMP-bd_C_sf"/>
</dbReference>
<dbReference type="Gene3D" id="3.40.50.12780">
    <property type="entry name" value="N-terminal domain of ligase-like"/>
    <property type="match status" value="1"/>
</dbReference>
<dbReference type="SUPFAM" id="SSF56801">
    <property type="entry name" value="Acetyl-CoA synthetase-like"/>
    <property type="match status" value="1"/>
</dbReference>
<dbReference type="PANTHER" id="PTHR45527">
    <property type="entry name" value="NONRIBOSOMAL PEPTIDE SYNTHETASE"/>
    <property type="match status" value="1"/>
</dbReference>
<dbReference type="Pfam" id="PF00501">
    <property type="entry name" value="AMP-binding"/>
    <property type="match status" value="1"/>
</dbReference>
<name>A0A4Q2K5M5_9FIRM</name>
<evidence type="ECO:0000313" key="3">
    <source>
        <dbReference type="EMBL" id="RXZ58089.1"/>
    </source>
</evidence>
<evidence type="ECO:0000313" key="4">
    <source>
        <dbReference type="Proteomes" id="UP000291269"/>
    </source>
</evidence>
<protein>
    <submittedName>
        <fullName evidence="3">Amino acid adenylation domain-containing protein</fullName>
    </submittedName>
</protein>
<dbReference type="OrthoDB" id="9778383at2"/>
<sequence>MNRRMDNVLEFLEESAAKYPDKAVFADETQEITYREFVRRARRMATGLAKRCPPRSPVAVLGEKSVETVTAFFACVYAGCFYVPLNPLHPEERRKQILKTLGDPRILVQKGCVSLIPSGISDAILFDEAEEEEDAALLADIRQNHADTDPLYVLFTSGSTGEPKGIAVAHRSVLDFIDKFTDIFEIGAEEIIGNQAPFDFDVSVKDIYSTISAGATMQIIPKQKFSFPTILIDYLIERKITTLIWAVSALCILSSYRAFSYKVPADVKKVLFSGEVMPIRQLNEWKKYLPEATFVNLYGPTEITCNCTYYKLEKGEFTGDTLPIGRPFPNERVFLLGDDGTLVKDKNVTGEICVAGSALSLGYYNNEEETAKAFVRNPLVGAYCETMYRTGDLGYYDGQGELCFVGRRDFQIKHMGHRIELNEIESAILAVGGVERAVCLFDQRRDKIWALTQGAAESGEIASRLREKLPPFMVPQKYIAVEKFPLTENGKINRRLLREEYGI</sequence>
<comment type="caution">
    <text evidence="3">The sequence shown here is derived from an EMBL/GenBank/DDBJ whole genome shotgun (WGS) entry which is preliminary data.</text>
</comment>
<dbReference type="PANTHER" id="PTHR45527:SF1">
    <property type="entry name" value="FATTY ACID SYNTHASE"/>
    <property type="match status" value="1"/>
</dbReference>
<organism evidence="3 4">
    <name type="scientific">Candidatus Borkfalkia ceftriaxoniphila</name>
    <dbReference type="NCBI Taxonomy" id="2508949"/>
    <lineage>
        <taxon>Bacteria</taxon>
        <taxon>Bacillati</taxon>
        <taxon>Bacillota</taxon>
        <taxon>Clostridia</taxon>
        <taxon>Christensenellales</taxon>
        <taxon>Christensenellaceae</taxon>
        <taxon>Candidatus Borkfalkia</taxon>
    </lineage>
</organism>
<dbReference type="Proteomes" id="UP000291269">
    <property type="component" value="Unassembled WGS sequence"/>
</dbReference>
<gene>
    <name evidence="3" type="ORF">ESZ91_10560</name>
</gene>
<reference evidence="3 4" key="1">
    <citation type="journal article" date="2019" name="Gut">
        <title>Antibiotics-induced monodominance of a novel gut bacterial order.</title>
        <authorList>
            <person name="Hildebrand F."/>
            <person name="Moitinho-Silva L."/>
            <person name="Blasche S."/>
            <person name="Jahn M.T."/>
            <person name="Gossmann T.I."/>
            <person name="Heuerta-Cepas J."/>
            <person name="Hercog R."/>
            <person name="Luetge M."/>
            <person name="Bahram M."/>
            <person name="Pryszlak A."/>
            <person name="Alves R.J."/>
            <person name="Waszak S.M."/>
            <person name="Zhu A."/>
            <person name="Ye L."/>
            <person name="Costea P.I."/>
            <person name="Aalvink S."/>
            <person name="Belzer C."/>
            <person name="Forslund S.K."/>
            <person name="Sunagawa S."/>
            <person name="Hentschel U."/>
            <person name="Merten C."/>
            <person name="Patil K.R."/>
            <person name="Benes V."/>
            <person name="Bork P."/>
        </authorList>
    </citation>
    <scope>NUCLEOTIDE SEQUENCE [LARGE SCALE GENOMIC DNA]</scope>
    <source>
        <strain evidence="3 4">HDS1380</strain>
    </source>
</reference>
<dbReference type="GO" id="GO:0044550">
    <property type="term" value="P:secondary metabolite biosynthetic process"/>
    <property type="evidence" value="ECO:0007669"/>
    <property type="project" value="TreeGrafter"/>
</dbReference>
<accession>A0A4Q2K5M5</accession>
<keyword evidence="4" id="KW-1185">Reference proteome</keyword>
<dbReference type="Pfam" id="PF13193">
    <property type="entry name" value="AMP-binding_C"/>
    <property type="match status" value="1"/>
</dbReference>
<dbReference type="AlphaFoldDB" id="A0A4Q2K5M5"/>
<dbReference type="InterPro" id="IPR010071">
    <property type="entry name" value="AA_adenyl_dom"/>
</dbReference>
<dbReference type="GO" id="GO:0031177">
    <property type="term" value="F:phosphopantetheine binding"/>
    <property type="evidence" value="ECO:0007669"/>
    <property type="project" value="TreeGrafter"/>
</dbReference>
<feature type="domain" description="AMP-binding enzyme C-terminal" evidence="2">
    <location>
        <begin position="423"/>
        <end position="491"/>
    </location>
</feature>
<dbReference type="Gene3D" id="3.30.300.30">
    <property type="match status" value="1"/>
</dbReference>
<dbReference type="GO" id="GO:0005737">
    <property type="term" value="C:cytoplasm"/>
    <property type="evidence" value="ECO:0007669"/>
    <property type="project" value="TreeGrafter"/>
</dbReference>
<dbReference type="NCBIfam" id="TIGR01733">
    <property type="entry name" value="AA-adenyl-dom"/>
    <property type="match status" value="1"/>
</dbReference>
<dbReference type="CDD" id="cd05930">
    <property type="entry name" value="A_NRPS"/>
    <property type="match status" value="1"/>
</dbReference>
<proteinExistence type="predicted"/>
<dbReference type="InterPro" id="IPR025110">
    <property type="entry name" value="AMP-bd_C"/>
</dbReference>
<dbReference type="GO" id="GO:0043041">
    <property type="term" value="P:amino acid activation for nonribosomal peptide biosynthetic process"/>
    <property type="evidence" value="ECO:0007669"/>
    <property type="project" value="TreeGrafter"/>
</dbReference>
<dbReference type="RefSeq" id="WP_129227059.1">
    <property type="nucleotide sequence ID" value="NZ_SDOZ01000004.1"/>
</dbReference>
<feature type="domain" description="AMP-dependent synthetase/ligase" evidence="1">
    <location>
        <begin position="12"/>
        <end position="364"/>
    </location>
</feature>
<dbReference type="InterPro" id="IPR020845">
    <property type="entry name" value="AMP-binding_CS"/>
</dbReference>
<dbReference type="InterPro" id="IPR042099">
    <property type="entry name" value="ANL_N_sf"/>
</dbReference>
<dbReference type="InterPro" id="IPR000873">
    <property type="entry name" value="AMP-dep_synth/lig_dom"/>
</dbReference>
<dbReference type="PROSITE" id="PS00455">
    <property type="entry name" value="AMP_BINDING"/>
    <property type="match status" value="1"/>
</dbReference>
<evidence type="ECO:0000259" key="1">
    <source>
        <dbReference type="Pfam" id="PF00501"/>
    </source>
</evidence>
<dbReference type="EMBL" id="SDOZ01000004">
    <property type="protein sequence ID" value="RXZ58089.1"/>
    <property type="molecule type" value="Genomic_DNA"/>
</dbReference>
<evidence type="ECO:0000259" key="2">
    <source>
        <dbReference type="Pfam" id="PF13193"/>
    </source>
</evidence>